<name>A0A7W7RRL4_9ACTN</name>
<reference evidence="3 4" key="1">
    <citation type="submission" date="2020-08" db="EMBL/GenBank/DDBJ databases">
        <title>Sequencing the genomes of 1000 actinobacteria strains.</title>
        <authorList>
            <person name="Klenk H.-P."/>
        </authorList>
    </citation>
    <scope>NUCLEOTIDE SEQUENCE [LARGE SCALE GENOMIC DNA]</scope>
    <source>
        <strain evidence="3 4">DSM 43023</strain>
    </source>
</reference>
<evidence type="ECO:0000259" key="2">
    <source>
        <dbReference type="PROSITE" id="PS50022"/>
    </source>
</evidence>
<organism evidence="3 4">
    <name type="scientific">Streptosporangium album</name>
    <dbReference type="NCBI Taxonomy" id="47479"/>
    <lineage>
        <taxon>Bacteria</taxon>
        <taxon>Bacillati</taxon>
        <taxon>Actinomycetota</taxon>
        <taxon>Actinomycetes</taxon>
        <taxon>Streptosporangiales</taxon>
        <taxon>Streptosporangiaceae</taxon>
        <taxon>Streptosporangium</taxon>
    </lineage>
</organism>
<evidence type="ECO:0000313" key="4">
    <source>
        <dbReference type="Proteomes" id="UP000534286"/>
    </source>
</evidence>
<feature type="domain" description="F5/8 type C" evidence="2">
    <location>
        <begin position="143"/>
        <end position="294"/>
    </location>
</feature>
<dbReference type="AlphaFoldDB" id="A0A7W7RRL4"/>
<accession>A0A7W7RRL4</accession>
<protein>
    <recommendedName>
        <fullName evidence="2">F5/8 type C domain-containing protein</fullName>
    </recommendedName>
</protein>
<evidence type="ECO:0000313" key="3">
    <source>
        <dbReference type="EMBL" id="MBB4936873.1"/>
    </source>
</evidence>
<dbReference type="InterPro" id="IPR008979">
    <property type="entry name" value="Galactose-bd-like_sf"/>
</dbReference>
<feature type="chain" id="PRO_5030731926" description="F5/8 type C domain-containing protein" evidence="1">
    <location>
        <begin position="33"/>
        <end position="294"/>
    </location>
</feature>
<dbReference type="PROSITE" id="PS50022">
    <property type="entry name" value="FA58C_3"/>
    <property type="match status" value="1"/>
</dbReference>
<sequence length="294" mass="31425">MLKQRIARTALPSLALCTAMVAALAMASPANGASGRSKPKEQITMAANPAALDIIPLPCFSGSFQATMTNTGQQAQFADMTLSAQKPITLSRDIFSSYLPAVDPDQPVSTPVEVRAPRDTPPGTYDVLLAMNKQELRVPVRVQEPPAKGPGDNVALGEQAFASSAHGNFPVCGGVDGNKDHAQWSTRTGWNDATPTVFPDSYGVRFPTPQRIDQVELLTLDSASSPATRYGVRDWDVQVLTDGQWQTVAQVRGNTSGLVTSQFAATTAEAVQVVIYASNDARYSRIMEMEVRGA</sequence>
<evidence type="ECO:0000256" key="1">
    <source>
        <dbReference type="SAM" id="SignalP"/>
    </source>
</evidence>
<dbReference type="RefSeq" id="WP_184753337.1">
    <property type="nucleotide sequence ID" value="NZ_BAABEK010000070.1"/>
</dbReference>
<dbReference type="SUPFAM" id="SSF49785">
    <property type="entry name" value="Galactose-binding domain-like"/>
    <property type="match status" value="1"/>
</dbReference>
<dbReference type="Pfam" id="PF22633">
    <property type="entry name" value="F5_F8_type_C_2"/>
    <property type="match status" value="1"/>
</dbReference>
<dbReference type="InterPro" id="IPR000421">
    <property type="entry name" value="FA58C"/>
</dbReference>
<dbReference type="Proteomes" id="UP000534286">
    <property type="component" value="Unassembled WGS sequence"/>
</dbReference>
<proteinExistence type="predicted"/>
<keyword evidence="1" id="KW-0732">Signal</keyword>
<keyword evidence="4" id="KW-1185">Reference proteome</keyword>
<dbReference type="Gene3D" id="2.60.120.260">
    <property type="entry name" value="Galactose-binding domain-like"/>
    <property type="match status" value="1"/>
</dbReference>
<gene>
    <name evidence="3" type="ORF">FHR32_001178</name>
</gene>
<dbReference type="EMBL" id="JACHJU010000001">
    <property type="protein sequence ID" value="MBB4936873.1"/>
    <property type="molecule type" value="Genomic_DNA"/>
</dbReference>
<comment type="caution">
    <text evidence="3">The sequence shown here is derived from an EMBL/GenBank/DDBJ whole genome shotgun (WGS) entry which is preliminary data.</text>
</comment>
<feature type="signal peptide" evidence="1">
    <location>
        <begin position="1"/>
        <end position="32"/>
    </location>
</feature>